<evidence type="ECO:0000256" key="1">
    <source>
        <dbReference type="SAM" id="MobiDB-lite"/>
    </source>
</evidence>
<dbReference type="Pfam" id="PF17109">
    <property type="entry name" value="Goodbye"/>
    <property type="match status" value="1"/>
</dbReference>
<evidence type="ECO:0000259" key="2">
    <source>
        <dbReference type="Pfam" id="PF17109"/>
    </source>
</evidence>
<evidence type="ECO:0000313" key="3">
    <source>
        <dbReference type="EMBL" id="KAH8985179.1"/>
    </source>
</evidence>
<protein>
    <recommendedName>
        <fullName evidence="2">Fungal STAND N-terminal Goodbye domain-containing protein</fullName>
    </recommendedName>
</protein>
<accession>A0AAD4LEA2</accession>
<dbReference type="InterPro" id="IPR031350">
    <property type="entry name" value="Goodbye_dom"/>
</dbReference>
<feature type="compositionally biased region" description="Polar residues" evidence="1">
    <location>
        <begin position="129"/>
        <end position="141"/>
    </location>
</feature>
<reference evidence="3" key="1">
    <citation type="submission" date="2022-01" db="EMBL/GenBank/DDBJ databases">
        <title>Comparative genomics reveals a dynamic genome evolution in the ectomycorrhizal milk-cap (Lactarius) mushrooms.</title>
        <authorList>
            <consortium name="DOE Joint Genome Institute"/>
            <person name="Lebreton A."/>
            <person name="Tang N."/>
            <person name="Kuo A."/>
            <person name="LaButti K."/>
            <person name="Drula E."/>
            <person name="Barry K."/>
            <person name="Clum A."/>
            <person name="Lipzen A."/>
            <person name="Mousain D."/>
            <person name="Ng V."/>
            <person name="Wang R."/>
            <person name="Wang X."/>
            <person name="Dai Y."/>
            <person name="Henrissat B."/>
            <person name="Grigoriev I.V."/>
            <person name="Guerin-Laguette A."/>
            <person name="Yu F."/>
            <person name="Martin F.M."/>
        </authorList>
    </citation>
    <scope>NUCLEOTIDE SEQUENCE</scope>
    <source>
        <strain evidence="3">QP</strain>
    </source>
</reference>
<dbReference type="AlphaFoldDB" id="A0AAD4LEA2"/>
<feature type="region of interest" description="Disordered" evidence="1">
    <location>
        <begin position="116"/>
        <end position="141"/>
    </location>
</feature>
<comment type="caution">
    <text evidence="3">The sequence shown here is derived from an EMBL/GenBank/DDBJ whole genome shotgun (WGS) entry which is preliminary data.</text>
</comment>
<name>A0AAD4LEA2_9AGAM</name>
<organism evidence="3 4">
    <name type="scientific">Lactarius akahatsu</name>
    <dbReference type="NCBI Taxonomy" id="416441"/>
    <lineage>
        <taxon>Eukaryota</taxon>
        <taxon>Fungi</taxon>
        <taxon>Dikarya</taxon>
        <taxon>Basidiomycota</taxon>
        <taxon>Agaricomycotina</taxon>
        <taxon>Agaricomycetes</taxon>
        <taxon>Russulales</taxon>
        <taxon>Russulaceae</taxon>
        <taxon>Lactarius</taxon>
    </lineage>
</organism>
<proteinExistence type="predicted"/>
<dbReference type="EMBL" id="JAKELL010000067">
    <property type="protein sequence ID" value="KAH8985179.1"/>
    <property type="molecule type" value="Genomic_DNA"/>
</dbReference>
<sequence length="141" mass="15293">MSTSLQPSSSTPNYHPIFEKALKEYKKKTGKEISTHPLAEEINGCSSIEAILTVLQGKANELNQSQSSDERLTKWLTPTVNVLNALSATLGEGVGTVFPPTKIIFSARRQEALQRVAMSSSSSSRELKTSSNASRPTLKSL</sequence>
<keyword evidence="4" id="KW-1185">Reference proteome</keyword>
<evidence type="ECO:0000313" key="4">
    <source>
        <dbReference type="Proteomes" id="UP001201163"/>
    </source>
</evidence>
<dbReference type="Proteomes" id="UP001201163">
    <property type="component" value="Unassembled WGS sequence"/>
</dbReference>
<feature type="domain" description="Fungal STAND N-terminal Goodbye" evidence="2">
    <location>
        <begin position="18"/>
        <end position="107"/>
    </location>
</feature>
<gene>
    <name evidence="3" type="ORF">EDB92DRAFT_1386468</name>
</gene>